<accession>A0AAV9KV11</accession>
<name>A0AAV9KV11_9SOLN</name>
<organism evidence="2 3">
    <name type="scientific">Solanum pinnatisectum</name>
    <name type="common">tansyleaf nightshade</name>
    <dbReference type="NCBI Taxonomy" id="50273"/>
    <lineage>
        <taxon>Eukaryota</taxon>
        <taxon>Viridiplantae</taxon>
        <taxon>Streptophyta</taxon>
        <taxon>Embryophyta</taxon>
        <taxon>Tracheophyta</taxon>
        <taxon>Spermatophyta</taxon>
        <taxon>Magnoliopsida</taxon>
        <taxon>eudicotyledons</taxon>
        <taxon>Gunneridae</taxon>
        <taxon>Pentapetalae</taxon>
        <taxon>asterids</taxon>
        <taxon>lamiids</taxon>
        <taxon>Solanales</taxon>
        <taxon>Solanaceae</taxon>
        <taxon>Solanoideae</taxon>
        <taxon>Solaneae</taxon>
        <taxon>Solanum</taxon>
    </lineage>
</organism>
<dbReference type="AlphaFoldDB" id="A0AAV9KV11"/>
<feature type="region of interest" description="Disordered" evidence="1">
    <location>
        <begin position="100"/>
        <end position="130"/>
    </location>
</feature>
<protein>
    <submittedName>
        <fullName evidence="2">Uncharacterized protein</fullName>
    </submittedName>
</protein>
<keyword evidence="3" id="KW-1185">Reference proteome</keyword>
<comment type="caution">
    <text evidence="2">The sequence shown here is derived from an EMBL/GenBank/DDBJ whole genome shotgun (WGS) entry which is preliminary data.</text>
</comment>
<sequence>MDVFGSKQPRFCNNYTITANGNRADSDFNSNRAVSSLDAECQKLLQQTKDDIEPNNDIHASNGAISDVDENPIVQDVDEELGSSPTTSVRDPVELCKVDRNMSSDEKTDHPKSSIDCLVDGHATPGELLT</sequence>
<dbReference type="EMBL" id="JAWPEI010000009">
    <property type="protein sequence ID" value="KAK4717295.1"/>
    <property type="molecule type" value="Genomic_DNA"/>
</dbReference>
<feature type="region of interest" description="Disordered" evidence="1">
    <location>
        <begin position="51"/>
        <end position="70"/>
    </location>
</feature>
<reference evidence="2 3" key="1">
    <citation type="submission" date="2023-10" db="EMBL/GenBank/DDBJ databases">
        <title>Genome-Wide Identification Analysis in wild type Solanum Pinnatisectum Reveals Some Genes Defensing Phytophthora Infestans.</title>
        <authorList>
            <person name="Sun C."/>
        </authorList>
    </citation>
    <scope>NUCLEOTIDE SEQUENCE [LARGE SCALE GENOMIC DNA]</scope>
    <source>
        <strain evidence="2">LQN</strain>
        <tissue evidence="2">Leaf</tissue>
    </source>
</reference>
<evidence type="ECO:0000313" key="3">
    <source>
        <dbReference type="Proteomes" id="UP001311915"/>
    </source>
</evidence>
<proteinExistence type="predicted"/>
<evidence type="ECO:0000256" key="1">
    <source>
        <dbReference type="SAM" id="MobiDB-lite"/>
    </source>
</evidence>
<gene>
    <name evidence="2" type="ORF">R3W88_015633</name>
</gene>
<evidence type="ECO:0000313" key="2">
    <source>
        <dbReference type="EMBL" id="KAK4717295.1"/>
    </source>
</evidence>
<feature type="compositionally biased region" description="Basic and acidic residues" evidence="1">
    <location>
        <begin position="100"/>
        <end position="113"/>
    </location>
</feature>
<dbReference type="Proteomes" id="UP001311915">
    <property type="component" value="Unassembled WGS sequence"/>
</dbReference>